<dbReference type="STRING" id="456900.A0A195CLA9"/>
<evidence type="ECO:0000256" key="2">
    <source>
        <dbReference type="ARBA" id="ARBA00022475"/>
    </source>
</evidence>
<feature type="non-terminal residue" evidence="9">
    <location>
        <position position="1"/>
    </location>
</feature>
<dbReference type="GO" id="GO:0007165">
    <property type="term" value="P:signal transduction"/>
    <property type="evidence" value="ECO:0007669"/>
    <property type="project" value="TreeGrafter"/>
</dbReference>
<name>A0A195CLA9_9HYME</name>
<dbReference type="PROSITE" id="PS51421">
    <property type="entry name" value="RAS"/>
    <property type="match status" value="1"/>
</dbReference>
<dbReference type="PRINTS" id="PR00449">
    <property type="entry name" value="RASTRNSFRMNG"/>
</dbReference>
<dbReference type="NCBIfam" id="TIGR00231">
    <property type="entry name" value="small_GTP"/>
    <property type="match status" value="1"/>
</dbReference>
<keyword evidence="6" id="KW-0449">Lipoprotein</keyword>
<gene>
    <name evidence="9" type="ORF">ALC62_07866</name>
</gene>
<feature type="region of interest" description="Disordered" evidence="8">
    <location>
        <begin position="23"/>
        <end position="79"/>
    </location>
</feature>
<keyword evidence="2" id="KW-1003">Cell membrane</keyword>
<dbReference type="SMART" id="SM00175">
    <property type="entry name" value="RAB"/>
    <property type="match status" value="1"/>
</dbReference>
<keyword evidence="10" id="KW-1185">Reference proteome</keyword>
<comment type="similarity">
    <text evidence="7">Belongs to the small GTPase superfamily. RasD family.</text>
</comment>
<dbReference type="SMART" id="SM00174">
    <property type="entry name" value="RHO"/>
    <property type="match status" value="1"/>
</dbReference>
<reference evidence="9 10" key="1">
    <citation type="submission" date="2016-03" db="EMBL/GenBank/DDBJ databases">
        <title>Cyphomyrmex costatus WGS genome.</title>
        <authorList>
            <person name="Nygaard S."/>
            <person name="Hu H."/>
            <person name="Boomsma J."/>
            <person name="Zhang G."/>
        </authorList>
    </citation>
    <scope>NUCLEOTIDE SEQUENCE [LARGE SCALE GENOMIC DNA]</scope>
    <source>
        <strain evidence="9">MS0001</strain>
        <tissue evidence="9">Whole body</tissue>
    </source>
</reference>
<keyword evidence="3" id="KW-0488">Methylation</keyword>
<keyword evidence="4" id="KW-0547">Nucleotide-binding</keyword>
<dbReference type="EMBL" id="KQ977622">
    <property type="protein sequence ID" value="KYN01247.1"/>
    <property type="molecule type" value="Genomic_DNA"/>
</dbReference>
<dbReference type="PANTHER" id="PTHR46149:SF3">
    <property type="entry name" value="MIP08469P"/>
    <property type="match status" value="1"/>
</dbReference>
<keyword evidence="4" id="KW-0342">GTP-binding</keyword>
<dbReference type="Pfam" id="PF00071">
    <property type="entry name" value="Ras"/>
    <property type="match status" value="1"/>
</dbReference>
<comment type="subcellular location">
    <subcellularLocation>
        <location evidence="1">Cell membrane</location>
        <topology evidence="1">Lipid-anchor</topology>
    </subcellularLocation>
</comment>
<evidence type="ECO:0000256" key="4">
    <source>
        <dbReference type="ARBA" id="ARBA00023134"/>
    </source>
</evidence>
<dbReference type="Gene3D" id="3.40.50.300">
    <property type="entry name" value="P-loop containing nucleotide triphosphate hydrolases"/>
    <property type="match status" value="1"/>
</dbReference>
<dbReference type="PANTHER" id="PTHR46149">
    <property type="entry name" value="MIP08469P"/>
    <property type="match status" value="1"/>
</dbReference>
<organism evidence="9 10">
    <name type="scientific">Cyphomyrmex costatus</name>
    <dbReference type="NCBI Taxonomy" id="456900"/>
    <lineage>
        <taxon>Eukaryota</taxon>
        <taxon>Metazoa</taxon>
        <taxon>Ecdysozoa</taxon>
        <taxon>Arthropoda</taxon>
        <taxon>Hexapoda</taxon>
        <taxon>Insecta</taxon>
        <taxon>Pterygota</taxon>
        <taxon>Neoptera</taxon>
        <taxon>Endopterygota</taxon>
        <taxon>Hymenoptera</taxon>
        <taxon>Apocrita</taxon>
        <taxon>Aculeata</taxon>
        <taxon>Formicoidea</taxon>
        <taxon>Formicidae</taxon>
        <taxon>Myrmicinae</taxon>
        <taxon>Cyphomyrmex</taxon>
    </lineage>
</organism>
<dbReference type="GO" id="GO:0031681">
    <property type="term" value="F:G-protein beta-subunit binding"/>
    <property type="evidence" value="ECO:0007669"/>
    <property type="project" value="TreeGrafter"/>
</dbReference>
<dbReference type="GO" id="GO:0005886">
    <property type="term" value="C:plasma membrane"/>
    <property type="evidence" value="ECO:0007669"/>
    <property type="project" value="UniProtKB-SubCell"/>
</dbReference>
<sequence length="395" mass="44042">IPQLEACGRLLCCVQRLCRSGSATDEPTEHRINARGRRGAQAEPELVEGQGPSGPEDGMLAMPVSPSPASTSSQEDACKPPPRNCYRLVMLGSARVGKTAIVARFLFNKFEESYTPTIEDFHRKLYRIRGEVHQLDLLDTSGNHPFPAMRRLSFLTGDLFVVVFSMDCRESFEEAIRLREAILETKVSATQSATKSRRAHYSLKVPMVIVGNKCDKDVKYVFYTLSHSLSEGGITRSVNHVMVLLTSFLLCYRTVTVEEAEQYCVSQDECCIFVEASAKRNYHVDELFYQLFVVAGLPLEMAPNHHRKVPLTFGSPTMLPPSQPRHKATLSIKRRLSDACGVVAPNVRRPSIRTDLMIMRTKTCSLAAGNENNTPGSRITLRTGRTESRKACSIQ</sequence>
<evidence type="ECO:0000313" key="10">
    <source>
        <dbReference type="Proteomes" id="UP000078542"/>
    </source>
</evidence>
<evidence type="ECO:0000256" key="7">
    <source>
        <dbReference type="ARBA" id="ARBA00038061"/>
    </source>
</evidence>
<evidence type="ECO:0000313" key="9">
    <source>
        <dbReference type="EMBL" id="KYN01247.1"/>
    </source>
</evidence>
<dbReference type="InterPro" id="IPR001806">
    <property type="entry name" value="Small_GTPase"/>
</dbReference>
<dbReference type="InterPro" id="IPR052236">
    <property type="entry name" value="Small_GTPase_RasD"/>
</dbReference>
<proteinExistence type="inferred from homology"/>
<dbReference type="SMART" id="SM00173">
    <property type="entry name" value="RAS"/>
    <property type="match status" value="1"/>
</dbReference>
<dbReference type="InterPro" id="IPR005225">
    <property type="entry name" value="Small_GTP-bd"/>
</dbReference>
<accession>A0A195CLA9</accession>
<dbReference type="SUPFAM" id="SSF52540">
    <property type="entry name" value="P-loop containing nucleoside triphosphate hydrolases"/>
    <property type="match status" value="1"/>
</dbReference>
<evidence type="ECO:0000256" key="3">
    <source>
        <dbReference type="ARBA" id="ARBA00022481"/>
    </source>
</evidence>
<evidence type="ECO:0000256" key="1">
    <source>
        <dbReference type="ARBA" id="ARBA00004193"/>
    </source>
</evidence>
<evidence type="ECO:0000256" key="6">
    <source>
        <dbReference type="ARBA" id="ARBA00023288"/>
    </source>
</evidence>
<protein>
    <submittedName>
        <fullName evidence="9">Dexamethasone-induced Ras-related protein 1</fullName>
    </submittedName>
</protein>
<dbReference type="GO" id="GO:0003924">
    <property type="term" value="F:GTPase activity"/>
    <property type="evidence" value="ECO:0007669"/>
    <property type="project" value="InterPro"/>
</dbReference>
<dbReference type="PROSITE" id="PS51419">
    <property type="entry name" value="RAB"/>
    <property type="match status" value="1"/>
</dbReference>
<dbReference type="InterPro" id="IPR027417">
    <property type="entry name" value="P-loop_NTPase"/>
</dbReference>
<dbReference type="GO" id="GO:0005525">
    <property type="term" value="F:GTP binding"/>
    <property type="evidence" value="ECO:0007669"/>
    <property type="project" value="UniProtKB-KW"/>
</dbReference>
<evidence type="ECO:0000256" key="5">
    <source>
        <dbReference type="ARBA" id="ARBA00023136"/>
    </source>
</evidence>
<evidence type="ECO:0000256" key="8">
    <source>
        <dbReference type="SAM" id="MobiDB-lite"/>
    </source>
</evidence>
<keyword evidence="5" id="KW-0472">Membrane</keyword>
<dbReference type="AlphaFoldDB" id="A0A195CLA9"/>
<dbReference type="Proteomes" id="UP000078542">
    <property type="component" value="Unassembled WGS sequence"/>
</dbReference>